<dbReference type="PROSITE" id="PS51420">
    <property type="entry name" value="RHO"/>
    <property type="match status" value="1"/>
</dbReference>
<dbReference type="Gene3D" id="3.40.50.300">
    <property type="entry name" value="P-loop containing nucleotide triphosphate hydrolases"/>
    <property type="match status" value="1"/>
</dbReference>
<proteinExistence type="predicted"/>
<dbReference type="FunFam" id="3.40.50.300:FF:000823">
    <property type="entry name" value="Small GTPase RAB, putative"/>
    <property type="match status" value="1"/>
</dbReference>
<keyword evidence="4" id="KW-1185">Reference proteome</keyword>
<dbReference type="InterPro" id="IPR001806">
    <property type="entry name" value="Small_GTPase"/>
</dbReference>
<dbReference type="SMART" id="SM00175">
    <property type="entry name" value="RAB"/>
    <property type="match status" value="1"/>
</dbReference>
<dbReference type="RefSeq" id="XP_021337209.1">
    <property type="nucleotide sequence ID" value="XM_021482724.1"/>
</dbReference>
<dbReference type="SMART" id="SM00173">
    <property type="entry name" value="RAS"/>
    <property type="match status" value="1"/>
</dbReference>
<dbReference type="Pfam" id="PF00071">
    <property type="entry name" value="Ras"/>
    <property type="match status" value="1"/>
</dbReference>
<accession>I7IHJ9</accession>
<dbReference type="GeneID" id="24426396"/>
<keyword evidence="1" id="KW-0547">Nucleotide-binding</keyword>
<name>I7IHJ9_BABMR</name>
<organism evidence="3 4">
    <name type="scientific">Babesia microti (strain RI)</name>
    <dbReference type="NCBI Taxonomy" id="1133968"/>
    <lineage>
        <taxon>Eukaryota</taxon>
        <taxon>Sar</taxon>
        <taxon>Alveolata</taxon>
        <taxon>Apicomplexa</taxon>
        <taxon>Aconoidasida</taxon>
        <taxon>Piroplasmida</taxon>
        <taxon>Babesiidae</taxon>
        <taxon>Babesia</taxon>
    </lineage>
</organism>
<dbReference type="PRINTS" id="PR00449">
    <property type="entry name" value="RASTRNSFRMNG"/>
</dbReference>
<dbReference type="PROSITE" id="PS51417">
    <property type="entry name" value="ARF"/>
    <property type="match status" value="1"/>
</dbReference>
<dbReference type="SMART" id="SM00174">
    <property type="entry name" value="RHO"/>
    <property type="match status" value="1"/>
</dbReference>
<dbReference type="Proteomes" id="UP000002899">
    <property type="component" value="Chromosome IV"/>
</dbReference>
<evidence type="ECO:0000313" key="4">
    <source>
        <dbReference type="Proteomes" id="UP000002899"/>
    </source>
</evidence>
<dbReference type="SUPFAM" id="SSF52540">
    <property type="entry name" value="P-loop containing nucleoside triphosphate hydrolases"/>
    <property type="match status" value="1"/>
</dbReference>
<dbReference type="NCBIfam" id="TIGR00231">
    <property type="entry name" value="small_GTP"/>
    <property type="match status" value="1"/>
</dbReference>
<dbReference type="InterPro" id="IPR050227">
    <property type="entry name" value="Rab"/>
</dbReference>
<reference evidence="3 4" key="3">
    <citation type="journal article" date="2016" name="Sci. Rep.">
        <title>Genome-wide diversity and gene expression profiling of Babesia microti isolates identify polymorphic genes that mediate host-pathogen interactions.</title>
        <authorList>
            <person name="Silva J.C."/>
            <person name="Cornillot E."/>
            <person name="McCracken C."/>
            <person name="Usmani-Brown S."/>
            <person name="Dwivedi A."/>
            <person name="Ifeonu O.O."/>
            <person name="Crabtree J."/>
            <person name="Gotia H.T."/>
            <person name="Virji A.Z."/>
            <person name="Reynes C."/>
            <person name="Colinge J."/>
            <person name="Kumar V."/>
            <person name="Lawres L."/>
            <person name="Pazzi J.E."/>
            <person name="Pablo J.V."/>
            <person name="Hung C."/>
            <person name="Brancato J."/>
            <person name="Kumari P."/>
            <person name="Orvis J."/>
            <person name="Tretina K."/>
            <person name="Chibucos M."/>
            <person name="Ott S."/>
            <person name="Sadzewicz L."/>
            <person name="Sengamalay N."/>
            <person name="Shetty A.C."/>
            <person name="Su Q."/>
            <person name="Tallon L."/>
            <person name="Fraser C.M."/>
            <person name="Frutos R."/>
            <person name="Molina D.M."/>
            <person name="Krause P.J."/>
            <person name="Ben Mamoun C."/>
        </authorList>
    </citation>
    <scope>NUCLEOTIDE SEQUENCE [LARGE SCALE GENOMIC DNA]</scope>
    <source>
        <strain evidence="3 4">RI</strain>
    </source>
</reference>
<dbReference type="EMBL" id="LN871599">
    <property type="protein sequence ID" value="CCF75942.2"/>
    <property type="molecule type" value="Genomic_DNA"/>
</dbReference>
<dbReference type="SMART" id="SM00176">
    <property type="entry name" value="RAN"/>
    <property type="match status" value="1"/>
</dbReference>
<dbReference type="GO" id="GO:0005525">
    <property type="term" value="F:GTP binding"/>
    <property type="evidence" value="ECO:0007669"/>
    <property type="project" value="UniProtKB-KW"/>
</dbReference>
<dbReference type="InterPro" id="IPR005225">
    <property type="entry name" value="Small_GTP-bd"/>
</dbReference>
<reference evidence="3 4" key="1">
    <citation type="journal article" date="2012" name="Nucleic Acids Res.">
        <title>Sequencing of the smallest Apicomplexan genome from the human pathogen Babesia microti.</title>
        <authorList>
            <person name="Cornillot E."/>
            <person name="Hadj-Kaddour K."/>
            <person name="Dassouli A."/>
            <person name="Noel B."/>
            <person name="Ranwez V."/>
            <person name="Vacherie B."/>
            <person name="Augagneur Y."/>
            <person name="Bres V."/>
            <person name="Duclos A."/>
            <person name="Randazzo S."/>
            <person name="Carcy B."/>
            <person name="Debierre-Grockiego F."/>
            <person name="Delbecq S."/>
            <person name="Moubri-Menage K."/>
            <person name="Shams-Eldin H."/>
            <person name="Usmani-Brown S."/>
            <person name="Bringaud F."/>
            <person name="Wincker P."/>
            <person name="Vivares C.P."/>
            <person name="Schwarz R.T."/>
            <person name="Schetters T.P."/>
            <person name="Krause P.J."/>
            <person name="Gorenflot A."/>
            <person name="Berry V."/>
            <person name="Barbe V."/>
            <person name="Ben Mamoun C."/>
        </authorList>
    </citation>
    <scope>NUCLEOTIDE SEQUENCE [LARGE SCALE GENOMIC DNA]</scope>
    <source>
        <strain evidence="3 4">RI</strain>
    </source>
</reference>
<dbReference type="OrthoDB" id="9989112at2759"/>
<keyword evidence="2" id="KW-0342">GTP-binding</keyword>
<dbReference type="GO" id="GO:0003924">
    <property type="term" value="F:GTPase activity"/>
    <property type="evidence" value="ECO:0007669"/>
    <property type="project" value="InterPro"/>
</dbReference>
<evidence type="ECO:0000256" key="1">
    <source>
        <dbReference type="ARBA" id="ARBA00022741"/>
    </source>
</evidence>
<dbReference type="InterPro" id="IPR027417">
    <property type="entry name" value="P-loop_NTPase"/>
</dbReference>
<evidence type="ECO:0000313" key="3">
    <source>
        <dbReference type="EMBL" id="CCF75942.2"/>
    </source>
</evidence>
<dbReference type="PROSITE" id="PS51419">
    <property type="entry name" value="RAB"/>
    <property type="match status" value="1"/>
</dbReference>
<dbReference type="CDD" id="cd01861">
    <property type="entry name" value="Rab6"/>
    <property type="match status" value="1"/>
</dbReference>
<dbReference type="AlphaFoldDB" id="I7IHJ9"/>
<sequence length="213" mass="24061">MSNAGFGIKKYKIVLLGEQSSGKTSIVTRFMYDTFESTYQATIGIDFLSKTITVKKTQLRLQLWDTAGQERFRSLMPSYIRDSSAAVITYDITNRKSFENTTKWIDDVRRERANNAILILVGNKTDLVDKRQVSYEEGEEHAKKYGMIFQETSAKEGTNISKIFFDVAESLLDFNAGSVTIPEKLVDIDLHSSAPYTKKGCGSVNMVSFKRCN</sequence>
<gene>
    <name evidence="3" type="ORF">BmR1_04g08821</name>
</gene>
<evidence type="ECO:0000256" key="2">
    <source>
        <dbReference type="ARBA" id="ARBA00023134"/>
    </source>
</evidence>
<dbReference type="PANTHER" id="PTHR47977">
    <property type="entry name" value="RAS-RELATED PROTEIN RAB"/>
    <property type="match status" value="1"/>
</dbReference>
<dbReference type="PROSITE" id="PS51421">
    <property type="entry name" value="RAS"/>
    <property type="match status" value="1"/>
</dbReference>
<dbReference type="VEuPathDB" id="PiroplasmaDB:BmR1_04g08821"/>
<reference evidence="3 4" key="2">
    <citation type="journal article" date="2013" name="PLoS ONE">
        <title>Whole genome mapping and re-organization of the nuclear and mitochondrial genomes of Babesia microti isolates.</title>
        <authorList>
            <person name="Cornillot E."/>
            <person name="Dassouli A."/>
            <person name="Garg A."/>
            <person name="Pachikara N."/>
            <person name="Randazzo S."/>
            <person name="Depoix D."/>
            <person name="Carcy B."/>
            <person name="Delbecq S."/>
            <person name="Frutos R."/>
            <person name="Silva J.C."/>
            <person name="Sutton R."/>
            <person name="Krause P.J."/>
            <person name="Mamoun C.B."/>
        </authorList>
    </citation>
    <scope>NUCLEOTIDE SEQUENCE [LARGE SCALE GENOMIC DNA]</scope>
    <source>
        <strain evidence="3 4">RI</strain>
    </source>
</reference>
<protein>
    <submittedName>
        <fullName evidence="3">Rab family, other</fullName>
    </submittedName>
</protein>
<dbReference type="KEGG" id="bmic:BmR1_04g08821"/>